<dbReference type="PROSITE" id="PS50043">
    <property type="entry name" value="HTH_LUXR_2"/>
    <property type="match status" value="1"/>
</dbReference>
<name>A0A2S9IJA2_9HYPH</name>
<reference evidence="5 6" key="1">
    <citation type="submission" date="2018-02" db="EMBL/GenBank/DDBJ databases">
        <title>The draft genome of Phyllobacterium sp. 1N-3.</title>
        <authorList>
            <person name="Liu L."/>
            <person name="Li L."/>
            <person name="Zhang X."/>
            <person name="Wang T."/>
            <person name="Liang L."/>
        </authorList>
    </citation>
    <scope>NUCLEOTIDE SEQUENCE [LARGE SCALE GENOMIC DNA]</scope>
    <source>
        <strain evidence="5 6">1N-3</strain>
    </source>
</reference>
<dbReference type="InterPro" id="IPR036693">
    <property type="entry name" value="TF_LuxR_autoind-bd_dom_sf"/>
</dbReference>
<dbReference type="SMART" id="SM00421">
    <property type="entry name" value="HTH_LUXR"/>
    <property type="match status" value="1"/>
</dbReference>
<feature type="domain" description="HTH luxR-type" evidence="4">
    <location>
        <begin position="173"/>
        <end position="238"/>
    </location>
</feature>
<dbReference type="Gene3D" id="3.30.450.80">
    <property type="entry name" value="Transcription factor LuxR-like, autoinducer-binding domain"/>
    <property type="match status" value="1"/>
</dbReference>
<dbReference type="PANTHER" id="PTHR44688">
    <property type="entry name" value="DNA-BINDING TRANSCRIPTIONAL ACTIVATOR DEVR_DOSR"/>
    <property type="match status" value="1"/>
</dbReference>
<dbReference type="GO" id="GO:0003677">
    <property type="term" value="F:DNA binding"/>
    <property type="evidence" value="ECO:0007669"/>
    <property type="project" value="UniProtKB-KW"/>
</dbReference>
<dbReference type="InterPro" id="IPR036388">
    <property type="entry name" value="WH-like_DNA-bd_sf"/>
</dbReference>
<dbReference type="Pfam" id="PF03472">
    <property type="entry name" value="Autoind_bind"/>
    <property type="match status" value="1"/>
</dbReference>
<dbReference type="AlphaFoldDB" id="A0A2S9IJA2"/>
<sequence length="242" mass="27229">MDQNTLMNFLDCAARIEQALTAEAIVGGLGAHLARFGFTACFITSLTAEYDKRWHEHVLINEWALAWYRHYTSMRHYNHDPCLARALRTADPFEWSDVRRETLHSRARQAMDEAAGFGLREGICIPVHAPFTPPTIVSVAGEAIDLAPAMKYMIYVLAQQAYRAAMRILPERGVAAAPKLTERQREVLQWTSAGKSAWEVSCILGISQNTVDAHVRNAKDRLDTANVVHSVVEALRRQEIMI</sequence>
<keyword evidence="2" id="KW-0238">DNA-binding</keyword>
<dbReference type="PROSITE" id="PS00622">
    <property type="entry name" value="HTH_LUXR_1"/>
    <property type="match status" value="1"/>
</dbReference>
<proteinExistence type="predicted"/>
<dbReference type="CDD" id="cd06170">
    <property type="entry name" value="LuxR_C_like"/>
    <property type="match status" value="1"/>
</dbReference>
<keyword evidence="3" id="KW-0804">Transcription</keyword>
<evidence type="ECO:0000313" key="6">
    <source>
        <dbReference type="Proteomes" id="UP000239434"/>
    </source>
</evidence>
<keyword evidence="6" id="KW-1185">Reference proteome</keyword>
<dbReference type="SUPFAM" id="SSF75516">
    <property type="entry name" value="Pheromone-binding domain of LuxR-like quorum-sensing transcription factors"/>
    <property type="match status" value="1"/>
</dbReference>
<evidence type="ECO:0000259" key="4">
    <source>
        <dbReference type="PROSITE" id="PS50043"/>
    </source>
</evidence>
<dbReference type="PRINTS" id="PR00038">
    <property type="entry name" value="HTHLUXR"/>
</dbReference>
<dbReference type="InterPro" id="IPR005143">
    <property type="entry name" value="TF_LuxR_autoind-bd_dom"/>
</dbReference>
<dbReference type="InterPro" id="IPR016032">
    <property type="entry name" value="Sig_transdc_resp-reg_C-effctor"/>
</dbReference>
<comment type="caution">
    <text evidence="5">The sequence shown here is derived from an EMBL/GenBank/DDBJ whole genome shotgun (WGS) entry which is preliminary data.</text>
</comment>
<dbReference type="PANTHER" id="PTHR44688:SF16">
    <property type="entry name" value="DNA-BINDING TRANSCRIPTIONAL ACTIVATOR DEVR_DOSR"/>
    <property type="match status" value="1"/>
</dbReference>
<dbReference type="Pfam" id="PF00196">
    <property type="entry name" value="GerE"/>
    <property type="match status" value="1"/>
</dbReference>
<keyword evidence="1" id="KW-0805">Transcription regulation</keyword>
<protein>
    <recommendedName>
        <fullName evidence="4">HTH luxR-type domain-containing protein</fullName>
    </recommendedName>
</protein>
<evidence type="ECO:0000256" key="3">
    <source>
        <dbReference type="ARBA" id="ARBA00023163"/>
    </source>
</evidence>
<dbReference type="Gene3D" id="1.10.10.10">
    <property type="entry name" value="Winged helix-like DNA-binding domain superfamily/Winged helix DNA-binding domain"/>
    <property type="match status" value="1"/>
</dbReference>
<evidence type="ECO:0000256" key="2">
    <source>
        <dbReference type="ARBA" id="ARBA00023125"/>
    </source>
</evidence>
<gene>
    <name evidence="5" type="ORF">C5748_26125</name>
</gene>
<organism evidence="5 6">
    <name type="scientific">Phyllobacterium phragmitis</name>
    <dbReference type="NCBI Taxonomy" id="2670329"/>
    <lineage>
        <taxon>Bacteria</taxon>
        <taxon>Pseudomonadati</taxon>
        <taxon>Pseudomonadota</taxon>
        <taxon>Alphaproteobacteria</taxon>
        <taxon>Hyphomicrobiales</taxon>
        <taxon>Phyllobacteriaceae</taxon>
        <taxon>Phyllobacterium</taxon>
    </lineage>
</organism>
<accession>A0A2S9IJA2</accession>
<evidence type="ECO:0000313" key="5">
    <source>
        <dbReference type="EMBL" id="PRD40606.1"/>
    </source>
</evidence>
<dbReference type="GO" id="GO:0006355">
    <property type="term" value="P:regulation of DNA-templated transcription"/>
    <property type="evidence" value="ECO:0007669"/>
    <property type="project" value="InterPro"/>
</dbReference>
<dbReference type="InterPro" id="IPR000792">
    <property type="entry name" value="Tscrpt_reg_LuxR_C"/>
</dbReference>
<dbReference type="Proteomes" id="UP000239434">
    <property type="component" value="Unassembled WGS sequence"/>
</dbReference>
<dbReference type="SUPFAM" id="SSF46894">
    <property type="entry name" value="C-terminal effector domain of the bipartite response regulators"/>
    <property type="match status" value="1"/>
</dbReference>
<dbReference type="EMBL" id="PVBR01000038">
    <property type="protein sequence ID" value="PRD40606.1"/>
    <property type="molecule type" value="Genomic_DNA"/>
</dbReference>
<evidence type="ECO:0000256" key="1">
    <source>
        <dbReference type="ARBA" id="ARBA00023015"/>
    </source>
</evidence>